<dbReference type="GO" id="GO:0046872">
    <property type="term" value="F:metal ion binding"/>
    <property type="evidence" value="ECO:0007669"/>
    <property type="project" value="UniProtKB-KW"/>
</dbReference>
<dbReference type="InterPro" id="IPR008754">
    <property type="entry name" value="Peptidase_M43"/>
</dbReference>
<evidence type="ECO:0000313" key="12">
    <source>
        <dbReference type="Proteomes" id="UP000234275"/>
    </source>
</evidence>
<keyword evidence="6" id="KW-0862">Zinc</keyword>
<evidence type="ECO:0000256" key="5">
    <source>
        <dbReference type="ARBA" id="ARBA00022801"/>
    </source>
</evidence>
<evidence type="ECO:0000256" key="4">
    <source>
        <dbReference type="ARBA" id="ARBA00022729"/>
    </source>
</evidence>
<dbReference type="GO" id="GO:0006508">
    <property type="term" value="P:proteolysis"/>
    <property type="evidence" value="ECO:0007669"/>
    <property type="project" value="UniProtKB-KW"/>
</dbReference>
<evidence type="ECO:0000256" key="2">
    <source>
        <dbReference type="ARBA" id="ARBA00022670"/>
    </source>
</evidence>
<dbReference type="VEuPathDB" id="FungiDB:P170DRAFT_365501"/>
<evidence type="ECO:0000256" key="3">
    <source>
        <dbReference type="ARBA" id="ARBA00022723"/>
    </source>
</evidence>
<dbReference type="AlphaFoldDB" id="A0A2I2FXI3"/>
<evidence type="ECO:0000259" key="10">
    <source>
        <dbReference type="Pfam" id="PF05572"/>
    </source>
</evidence>
<dbReference type="PANTHER" id="PTHR47466">
    <property type="match status" value="1"/>
</dbReference>
<dbReference type="Gene3D" id="3.40.390.10">
    <property type="entry name" value="Collagenase (Catalytic Domain)"/>
    <property type="match status" value="1"/>
</dbReference>
<dbReference type="PANTHER" id="PTHR47466:SF1">
    <property type="entry name" value="METALLOPROTEASE MEP1 (AFU_ORTHOLOGUE AFUA_1G07730)-RELATED"/>
    <property type="match status" value="1"/>
</dbReference>
<comment type="caution">
    <text evidence="11">The sequence shown here is derived from an EMBL/GenBank/DDBJ whole genome shotgun (WGS) entry which is preliminary data.</text>
</comment>
<keyword evidence="5" id="KW-0378">Hydrolase</keyword>
<feature type="region of interest" description="Disordered" evidence="9">
    <location>
        <begin position="241"/>
        <end position="269"/>
    </location>
</feature>
<evidence type="ECO:0000256" key="7">
    <source>
        <dbReference type="ARBA" id="ARBA00023049"/>
    </source>
</evidence>
<keyword evidence="4" id="KW-0732">Signal</keyword>
<gene>
    <name evidence="11" type="ORF">P170DRAFT_365501</name>
</gene>
<dbReference type="GeneID" id="36552407"/>
<dbReference type="RefSeq" id="XP_024700650.1">
    <property type="nucleotide sequence ID" value="XM_024844707.1"/>
</dbReference>
<keyword evidence="8" id="KW-1015">Disulfide bond</keyword>
<evidence type="ECO:0000256" key="6">
    <source>
        <dbReference type="ARBA" id="ARBA00022833"/>
    </source>
</evidence>
<dbReference type="EMBL" id="MSFO01000007">
    <property type="protein sequence ID" value="PLB45348.1"/>
    <property type="molecule type" value="Genomic_DNA"/>
</dbReference>
<feature type="domain" description="Peptidase M43 pregnancy-associated plasma-A" evidence="10">
    <location>
        <begin position="215"/>
        <end position="303"/>
    </location>
</feature>
<keyword evidence="2 11" id="KW-0645">Protease</keyword>
<dbReference type="STRING" id="1392250.A0A2I2FXI3"/>
<proteinExistence type="inferred from homology"/>
<reference evidence="11 12" key="1">
    <citation type="submission" date="2016-12" db="EMBL/GenBank/DDBJ databases">
        <title>The genomes of Aspergillus section Nigri reveals drivers in fungal speciation.</title>
        <authorList>
            <consortium name="DOE Joint Genome Institute"/>
            <person name="Vesth T.C."/>
            <person name="Nybo J."/>
            <person name="Theobald S."/>
            <person name="Brandl J."/>
            <person name="Frisvad J.C."/>
            <person name="Nielsen K.F."/>
            <person name="Lyhne E.K."/>
            <person name="Kogle M.E."/>
            <person name="Kuo A."/>
            <person name="Riley R."/>
            <person name="Clum A."/>
            <person name="Nolan M."/>
            <person name="Lipzen A."/>
            <person name="Salamov A."/>
            <person name="Henrissat B."/>
            <person name="Wiebenga A."/>
            <person name="De Vries R.P."/>
            <person name="Grigoriev I.V."/>
            <person name="Mortensen U.H."/>
            <person name="Andersen M.R."/>
            <person name="Baker S.E."/>
        </authorList>
    </citation>
    <scope>NUCLEOTIDE SEQUENCE [LARGE SCALE GENOMIC DNA]</scope>
    <source>
        <strain evidence="11 12">IBT 23096</strain>
    </source>
</reference>
<feature type="compositionally biased region" description="Acidic residues" evidence="9">
    <location>
        <begin position="243"/>
        <end position="252"/>
    </location>
</feature>
<evidence type="ECO:0000313" key="11">
    <source>
        <dbReference type="EMBL" id="PLB45348.1"/>
    </source>
</evidence>
<keyword evidence="7 11" id="KW-0482">Metalloprotease</keyword>
<keyword evidence="12" id="KW-1185">Reference proteome</keyword>
<dbReference type="Pfam" id="PF05572">
    <property type="entry name" value="Peptidase_M43"/>
    <property type="match status" value="1"/>
</dbReference>
<dbReference type="Proteomes" id="UP000234275">
    <property type="component" value="Unassembled WGS sequence"/>
</dbReference>
<sequence length="311" mass="34495">MFLGMTDLQMKCAALTPPTRGFCATGPPGDPLRAEHERLNTLEFQHGLAVNYESREVVKPIEIATWFHILLGSEDDTNTVSDDMIANQVSYLQNAYQNASISFRLEGITRQFNATWSRNGDEMGMKSALREGTYSTLNVYFHADLQESPLGATRHTPGIDGRQMLSSGELSSNVLGFCTLPDPSINGNSSRTSYIKDGCNILAQTMPGGLLSNYNRGGTAIHEIGHWNGLLHTFEGESCSPDNDGDYIEDTPQESKPTDGCPSRKNSCPNRPGVDPIHNFMDYSSDECYESFTPNQVTRMRNMWFSLRQAK</sequence>
<evidence type="ECO:0000256" key="9">
    <source>
        <dbReference type="SAM" id="MobiDB-lite"/>
    </source>
</evidence>
<comment type="similarity">
    <text evidence="1">Belongs to the peptidase M43B family.</text>
</comment>
<accession>A0A2I2FXI3</accession>
<keyword evidence="3" id="KW-0479">Metal-binding</keyword>
<dbReference type="InterPro" id="IPR024079">
    <property type="entry name" value="MetalloPept_cat_dom_sf"/>
</dbReference>
<evidence type="ECO:0000256" key="1">
    <source>
        <dbReference type="ARBA" id="ARBA00008721"/>
    </source>
</evidence>
<dbReference type="OrthoDB" id="536211at2759"/>
<protein>
    <submittedName>
        <fullName evidence="11">Extracellular metalloprotease</fullName>
    </submittedName>
</protein>
<dbReference type="SUPFAM" id="SSF55486">
    <property type="entry name" value="Metalloproteases ('zincins'), catalytic domain"/>
    <property type="match status" value="1"/>
</dbReference>
<organism evidence="11 12">
    <name type="scientific">Aspergillus steynii IBT 23096</name>
    <dbReference type="NCBI Taxonomy" id="1392250"/>
    <lineage>
        <taxon>Eukaryota</taxon>
        <taxon>Fungi</taxon>
        <taxon>Dikarya</taxon>
        <taxon>Ascomycota</taxon>
        <taxon>Pezizomycotina</taxon>
        <taxon>Eurotiomycetes</taxon>
        <taxon>Eurotiomycetidae</taxon>
        <taxon>Eurotiales</taxon>
        <taxon>Aspergillaceae</taxon>
        <taxon>Aspergillus</taxon>
        <taxon>Aspergillus subgen. Circumdati</taxon>
    </lineage>
</organism>
<evidence type="ECO:0000256" key="8">
    <source>
        <dbReference type="ARBA" id="ARBA00023157"/>
    </source>
</evidence>
<name>A0A2I2FXI3_9EURO</name>
<dbReference type="CDD" id="cd04275">
    <property type="entry name" value="ZnMc_pappalysin_like"/>
    <property type="match status" value="1"/>
</dbReference>
<dbReference type="GO" id="GO:0008237">
    <property type="term" value="F:metallopeptidase activity"/>
    <property type="evidence" value="ECO:0007669"/>
    <property type="project" value="UniProtKB-KW"/>
</dbReference>